<gene>
    <name evidence="1" type="ORF">NU09_0379</name>
</gene>
<sequence>MYISIPNNNTYSEELAVRFFKSDNTEWIANFQNGDGDLTVSFELNKHIVIIANGICYVMNPDEQKPISTFGRSLIYANQLTDDRIILTEYGNISIIEKDGTTWHSNSIGPDDLTILKIESNIIYGQYSDYMGQSDEEWNNFTLNIDTKEIKAIAAS</sequence>
<dbReference type="EMBL" id="JUIW01000001">
    <property type="protein sequence ID" value="RYJ45787.1"/>
    <property type="molecule type" value="Genomic_DNA"/>
</dbReference>
<name>A0A444WIX6_9FLAO</name>
<organism evidence="1 2">
    <name type="scientific">Flavobacterium beibuense</name>
    <dbReference type="NCBI Taxonomy" id="657326"/>
    <lineage>
        <taxon>Bacteria</taxon>
        <taxon>Pseudomonadati</taxon>
        <taxon>Bacteroidota</taxon>
        <taxon>Flavobacteriia</taxon>
        <taxon>Flavobacteriales</taxon>
        <taxon>Flavobacteriaceae</taxon>
        <taxon>Flavobacterium</taxon>
    </lineage>
</organism>
<reference evidence="1 2" key="1">
    <citation type="submission" date="2014-12" db="EMBL/GenBank/DDBJ databases">
        <title>Genome sequence of Flavobacterium beibuense RSKm HC5.</title>
        <authorList>
            <person name="Kim J.F."/>
            <person name="Song J.Y."/>
            <person name="Kwak M.-J."/>
            <person name="Lee S.-W."/>
        </authorList>
    </citation>
    <scope>NUCLEOTIDE SEQUENCE [LARGE SCALE GENOMIC DNA]</scope>
    <source>
        <strain evidence="1 2">RSKm HC5</strain>
    </source>
</reference>
<dbReference type="Proteomes" id="UP000289775">
    <property type="component" value="Unassembled WGS sequence"/>
</dbReference>
<protein>
    <submittedName>
        <fullName evidence="1">Uncharacterized protein</fullName>
    </submittedName>
</protein>
<accession>A0A444WIX6</accession>
<dbReference type="AlphaFoldDB" id="A0A444WIX6"/>
<keyword evidence="2" id="KW-1185">Reference proteome</keyword>
<proteinExistence type="predicted"/>
<evidence type="ECO:0000313" key="1">
    <source>
        <dbReference type="EMBL" id="RYJ45787.1"/>
    </source>
</evidence>
<comment type="caution">
    <text evidence="1">The sequence shown here is derived from an EMBL/GenBank/DDBJ whole genome shotgun (WGS) entry which is preliminary data.</text>
</comment>
<evidence type="ECO:0000313" key="2">
    <source>
        <dbReference type="Proteomes" id="UP000289775"/>
    </source>
</evidence>